<protein>
    <submittedName>
        <fullName evidence="2">Uncharacterized protein</fullName>
    </submittedName>
</protein>
<organism evidence="2 3">
    <name type="scientific">Electrophorus electricus</name>
    <name type="common">Electric eel</name>
    <name type="synonym">Gymnotus electricus</name>
    <dbReference type="NCBI Taxonomy" id="8005"/>
    <lineage>
        <taxon>Eukaryota</taxon>
        <taxon>Metazoa</taxon>
        <taxon>Chordata</taxon>
        <taxon>Craniata</taxon>
        <taxon>Vertebrata</taxon>
        <taxon>Euteleostomi</taxon>
        <taxon>Actinopterygii</taxon>
        <taxon>Neopterygii</taxon>
        <taxon>Teleostei</taxon>
        <taxon>Ostariophysi</taxon>
        <taxon>Gymnotiformes</taxon>
        <taxon>Gymnotoidei</taxon>
        <taxon>Gymnotidae</taxon>
        <taxon>Electrophorus</taxon>
    </lineage>
</organism>
<dbReference type="Pfam" id="PF15434">
    <property type="entry name" value="FAM104"/>
    <property type="match status" value="1"/>
</dbReference>
<name>A0A4W4HAC4_ELEEL</name>
<reference evidence="3" key="2">
    <citation type="journal article" date="2017" name="Sci. Adv.">
        <title>A tail of two voltages: Proteomic comparison of the three electric organs of the electric eel.</title>
        <authorList>
            <person name="Traeger L.L."/>
            <person name="Sabat G."/>
            <person name="Barrett-Wilt G.A."/>
            <person name="Wells G.B."/>
            <person name="Sussman M.R."/>
        </authorList>
    </citation>
    <scope>NUCLEOTIDE SEQUENCE [LARGE SCALE GENOMIC DNA]</scope>
</reference>
<dbReference type="PANTHER" id="PTHR34763">
    <property type="entry name" value="PROTEIN FAM104A"/>
    <property type="match status" value="1"/>
</dbReference>
<dbReference type="GeneTree" id="ENSGT01120000272176"/>
<sequence>CVRRLSCRKRQRTQGEDENGTVMPQAKRSSTTHQSLEGSREAWDAEVSYSGKCMDQMSSSSASSQSGADSLAAVPGLMPYSPLSTSDQSGPTSLGSYQHINRVLREAHFQSLQNRGQSRNR</sequence>
<dbReference type="Proteomes" id="UP000314983">
    <property type="component" value="Chromosome 1"/>
</dbReference>
<dbReference type="OMA" id="AWDSESR"/>
<keyword evidence="3" id="KW-1185">Reference proteome</keyword>
<feature type="region of interest" description="Disordered" evidence="1">
    <location>
        <begin position="1"/>
        <end position="99"/>
    </location>
</feature>
<feature type="compositionally biased region" description="Low complexity" evidence="1">
    <location>
        <begin position="58"/>
        <end position="73"/>
    </location>
</feature>
<dbReference type="STRING" id="8005.ENSEEEP00000048452"/>
<evidence type="ECO:0000256" key="1">
    <source>
        <dbReference type="SAM" id="MobiDB-lite"/>
    </source>
</evidence>
<proteinExistence type="predicted"/>
<feature type="compositionally biased region" description="Basic residues" evidence="1">
    <location>
        <begin position="1"/>
        <end position="12"/>
    </location>
</feature>
<feature type="compositionally biased region" description="Polar residues" evidence="1">
    <location>
        <begin position="82"/>
        <end position="99"/>
    </location>
</feature>
<reference evidence="3" key="1">
    <citation type="journal article" date="2014" name="Science">
        <title>Nonhuman genetics. Genomic basis for the convergent evolution of electric organs.</title>
        <authorList>
            <person name="Gallant J.R."/>
            <person name="Traeger L.L."/>
            <person name="Volkening J.D."/>
            <person name="Moffett H."/>
            <person name="Chen P.H."/>
            <person name="Novina C.D."/>
            <person name="Phillips G.N.Jr."/>
            <person name="Anand R."/>
            <person name="Wells G.B."/>
            <person name="Pinch M."/>
            <person name="Guth R."/>
            <person name="Unguez G.A."/>
            <person name="Albert J.S."/>
            <person name="Zakon H.H."/>
            <person name="Samanta M.P."/>
            <person name="Sussman M.R."/>
        </authorList>
    </citation>
    <scope>NUCLEOTIDE SEQUENCE [LARGE SCALE GENOMIC DNA]</scope>
</reference>
<reference evidence="2" key="4">
    <citation type="submission" date="2025-08" db="UniProtKB">
        <authorList>
            <consortium name="Ensembl"/>
        </authorList>
    </citation>
    <scope>IDENTIFICATION</scope>
</reference>
<evidence type="ECO:0000313" key="2">
    <source>
        <dbReference type="Ensembl" id="ENSEEEP00000048452.1"/>
    </source>
</evidence>
<dbReference type="AlphaFoldDB" id="A0A4W4HAC4"/>
<dbReference type="PANTHER" id="PTHR34763:SF1">
    <property type="entry name" value="PROTEIN FAM104A"/>
    <property type="match status" value="1"/>
</dbReference>
<dbReference type="InterPro" id="IPR029222">
    <property type="entry name" value="VCF1/2-like"/>
</dbReference>
<reference evidence="2" key="5">
    <citation type="submission" date="2025-09" db="UniProtKB">
        <authorList>
            <consortium name="Ensembl"/>
        </authorList>
    </citation>
    <scope>IDENTIFICATION</scope>
</reference>
<evidence type="ECO:0000313" key="3">
    <source>
        <dbReference type="Proteomes" id="UP000314983"/>
    </source>
</evidence>
<feature type="compositionally biased region" description="Polar residues" evidence="1">
    <location>
        <begin position="27"/>
        <end position="37"/>
    </location>
</feature>
<reference evidence="2" key="3">
    <citation type="submission" date="2020-05" db="EMBL/GenBank/DDBJ databases">
        <title>Electrophorus electricus (electric eel) genome, fEleEle1, primary haplotype.</title>
        <authorList>
            <person name="Myers G."/>
            <person name="Meyer A."/>
            <person name="Fedrigo O."/>
            <person name="Formenti G."/>
            <person name="Rhie A."/>
            <person name="Tracey A."/>
            <person name="Sims Y."/>
            <person name="Jarvis E.D."/>
        </authorList>
    </citation>
    <scope>NUCLEOTIDE SEQUENCE [LARGE SCALE GENOMIC DNA]</scope>
</reference>
<accession>A0A4W4HAC4</accession>
<dbReference type="Ensembl" id="ENSEEET00000048982.2">
    <property type="protein sequence ID" value="ENSEEEP00000048452.1"/>
    <property type="gene ID" value="ENSEEEG00000022803.2"/>
</dbReference>